<evidence type="ECO:0000313" key="4">
    <source>
        <dbReference type="Proteomes" id="UP001318040"/>
    </source>
</evidence>
<keyword evidence="1" id="KW-0238">DNA-binding</keyword>
<proteinExistence type="predicted"/>
<evidence type="ECO:0000256" key="1">
    <source>
        <dbReference type="ARBA" id="ARBA00023125"/>
    </source>
</evidence>
<dbReference type="Pfam" id="PF09607">
    <property type="entry name" value="BrkDBD"/>
    <property type="match status" value="1"/>
</dbReference>
<reference evidence="5" key="1">
    <citation type="submission" date="2025-08" db="UniProtKB">
        <authorList>
            <consortium name="RefSeq"/>
        </authorList>
    </citation>
    <scope>IDENTIFICATION</scope>
    <source>
        <tissue evidence="5">Sperm</tissue>
    </source>
</reference>
<feature type="compositionally biased region" description="Acidic residues" evidence="2">
    <location>
        <begin position="397"/>
        <end position="426"/>
    </location>
</feature>
<dbReference type="Pfam" id="PF03221">
    <property type="entry name" value="HTH_Tnp_Tc5"/>
    <property type="match status" value="1"/>
</dbReference>
<protein>
    <submittedName>
        <fullName evidence="5">Pogo transposable element with KRAB domain</fullName>
    </submittedName>
</protein>
<dbReference type="Gene3D" id="3.30.420.10">
    <property type="entry name" value="Ribonuclease H-like superfamily/Ribonuclease H"/>
    <property type="match status" value="1"/>
</dbReference>
<feature type="domain" description="HTH CENPB-type" evidence="3">
    <location>
        <begin position="64"/>
        <end position="136"/>
    </location>
</feature>
<evidence type="ECO:0000313" key="5">
    <source>
        <dbReference type="RefSeq" id="XP_032822228.1"/>
    </source>
</evidence>
<dbReference type="AlphaFoldDB" id="A0AAJ7TT47"/>
<dbReference type="PANTHER" id="PTHR19303:SF74">
    <property type="entry name" value="POGO TRANSPOSABLE ELEMENT WITH KRAB DOMAIN"/>
    <property type="match status" value="1"/>
</dbReference>
<dbReference type="GO" id="GO:0003677">
    <property type="term" value="F:DNA binding"/>
    <property type="evidence" value="ECO:0007669"/>
    <property type="project" value="UniProtKB-KW"/>
</dbReference>
<dbReference type="Proteomes" id="UP001318040">
    <property type="component" value="Chromosome 35"/>
</dbReference>
<feature type="region of interest" description="Disordered" evidence="2">
    <location>
        <begin position="397"/>
        <end position="451"/>
    </location>
</feature>
<dbReference type="InterPro" id="IPR009057">
    <property type="entry name" value="Homeodomain-like_sf"/>
</dbReference>
<dbReference type="InterPro" id="IPR018586">
    <property type="entry name" value="Brinker_DNA-bd"/>
</dbReference>
<dbReference type="Pfam" id="PF03184">
    <property type="entry name" value="DDE_1"/>
    <property type="match status" value="1"/>
</dbReference>
<dbReference type="InterPro" id="IPR036397">
    <property type="entry name" value="RNaseH_sf"/>
</dbReference>
<dbReference type="InterPro" id="IPR006600">
    <property type="entry name" value="HTH_CenpB_DNA-bd_dom"/>
</dbReference>
<dbReference type="SMART" id="SM00674">
    <property type="entry name" value="CENPB"/>
    <property type="match status" value="1"/>
</dbReference>
<gene>
    <name evidence="5" type="primary">POGK</name>
</gene>
<dbReference type="RefSeq" id="XP_032822228.1">
    <property type="nucleotide sequence ID" value="XM_032966337.1"/>
</dbReference>
<dbReference type="PROSITE" id="PS51253">
    <property type="entry name" value="HTH_CENPB"/>
    <property type="match status" value="1"/>
</dbReference>
<sequence>MASPSPSSRCAYAVGFKLEVAKFAEGHGNRAAARHFAVSEANVRRWREQKRMGSFKATPRTAKKLGSGRKAFFPELENALFEWVVAGHKAGGGALTTGAIAAKGRELAQRKGLVGFTGRPSWVHRFMRRKGLAVGRRAGAATARRLPDAYDEKIYEFHRRIYKMRKKEDYALADIVGMDETPVWLEMPCGDAAVDAFGVQSVSTVGTGGEKLRFSVMLSCCADGRKLEPMCIFKRKTVPKDAPCGGVAVTVQQQGYCDEQVMKEWISRCLMRRPNGGGLLRRRSLLVMDMFSAHVHESVREWLEEERVSVAIIPGGLGRVLQPVEIAVNGPFKESVRDKWAAWMRRENPAVTASGKVKRAGVPEVCAFVKEAWDEISSEVIVKGFLKAGISNALDGSQDEELFSEPGDGDDSSWNDEDSSGEEECDGFCTETETPRPLTPMWMGERKQDAP</sequence>
<dbReference type="CTD" id="57645"/>
<dbReference type="GO" id="GO:0005634">
    <property type="term" value="C:nucleus"/>
    <property type="evidence" value="ECO:0007669"/>
    <property type="project" value="TreeGrafter"/>
</dbReference>
<name>A0AAJ7TT47_PETMA</name>
<dbReference type="Gene3D" id="1.10.10.60">
    <property type="entry name" value="Homeodomain-like"/>
    <property type="match status" value="1"/>
</dbReference>
<dbReference type="KEGG" id="pmrn:116948988"/>
<keyword evidence="4" id="KW-1185">Reference proteome</keyword>
<evidence type="ECO:0000259" key="3">
    <source>
        <dbReference type="PROSITE" id="PS51253"/>
    </source>
</evidence>
<organism evidence="4 5">
    <name type="scientific">Petromyzon marinus</name>
    <name type="common">Sea lamprey</name>
    <dbReference type="NCBI Taxonomy" id="7757"/>
    <lineage>
        <taxon>Eukaryota</taxon>
        <taxon>Metazoa</taxon>
        <taxon>Chordata</taxon>
        <taxon>Craniata</taxon>
        <taxon>Vertebrata</taxon>
        <taxon>Cyclostomata</taxon>
        <taxon>Hyperoartia</taxon>
        <taxon>Petromyzontiformes</taxon>
        <taxon>Petromyzontidae</taxon>
        <taxon>Petromyzon</taxon>
    </lineage>
</organism>
<dbReference type="InterPro" id="IPR004875">
    <property type="entry name" value="DDE_SF_endonuclease_dom"/>
</dbReference>
<dbReference type="PANTHER" id="PTHR19303">
    <property type="entry name" value="TRANSPOSON"/>
    <property type="match status" value="1"/>
</dbReference>
<accession>A0AAJ7TT47</accession>
<dbReference type="InterPro" id="IPR050863">
    <property type="entry name" value="CenT-Element_Derived"/>
</dbReference>
<dbReference type="SUPFAM" id="SSF46689">
    <property type="entry name" value="Homeodomain-like"/>
    <property type="match status" value="1"/>
</dbReference>
<evidence type="ECO:0000256" key="2">
    <source>
        <dbReference type="SAM" id="MobiDB-lite"/>
    </source>
</evidence>